<protein>
    <submittedName>
        <fullName evidence="1">Uncharacterized protein</fullName>
    </submittedName>
</protein>
<name>A0ABR3IPB9_9AGAR</name>
<proteinExistence type="predicted"/>
<evidence type="ECO:0000313" key="1">
    <source>
        <dbReference type="EMBL" id="KAL0945148.1"/>
    </source>
</evidence>
<reference evidence="2" key="1">
    <citation type="submission" date="2024-06" db="EMBL/GenBank/DDBJ databases">
        <title>Multi-omics analyses provide insights into the biosynthesis of the anticancer antibiotic pleurotin in Hohenbuehelia grisea.</title>
        <authorList>
            <person name="Weaver J.A."/>
            <person name="Alberti F."/>
        </authorList>
    </citation>
    <scope>NUCLEOTIDE SEQUENCE [LARGE SCALE GENOMIC DNA]</scope>
    <source>
        <strain evidence="2">T-177</strain>
    </source>
</reference>
<dbReference type="EMBL" id="JASNQZ010000019">
    <property type="protein sequence ID" value="KAL0945148.1"/>
    <property type="molecule type" value="Genomic_DNA"/>
</dbReference>
<dbReference type="Proteomes" id="UP001556367">
    <property type="component" value="Unassembled WGS sequence"/>
</dbReference>
<comment type="caution">
    <text evidence="1">The sequence shown here is derived from an EMBL/GenBank/DDBJ whole genome shotgun (WGS) entry which is preliminary data.</text>
</comment>
<keyword evidence="2" id="KW-1185">Reference proteome</keyword>
<accession>A0ABR3IPB9</accession>
<gene>
    <name evidence="1" type="ORF">HGRIS_004300</name>
</gene>
<evidence type="ECO:0000313" key="2">
    <source>
        <dbReference type="Proteomes" id="UP001556367"/>
    </source>
</evidence>
<organism evidence="1 2">
    <name type="scientific">Hohenbuehelia grisea</name>
    <dbReference type="NCBI Taxonomy" id="104357"/>
    <lineage>
        <taxon>Eukaryota</taxon>
        <taxon>Fungi</taxon>
        <taxon>Dikarya</taxon>
        <taxon>Basidiomycota</taxon>
        <taxon>Agaricomycotina</taxon>
        <taxon>Agaricomycetes</taxon>
        <taxon>Agaricomycetidae</taxon>
        <taxon>Agaricales</taxon>
        <taxon>Pleurotineae</taxon>
        <taxon>Pleurotaceae</taxon>
        <taxon>Hohenbuehelia</taxon>
    </lineage>
</organism>
<sequence>MNLHVQSTSNNSYKFKVFSHWISAYFLNDALSLPATPADTYAAIERNIARMRKCFPDMLLSTNKSYRLGGLESRRLIRWAVHLTVDEAL</sequence>